<proteinExistence type="predicted"/>
<dbReference type="PANTHER" id="PTHR43658">
    <property type="entry name" value="SHORT-CHAIN DEHYDROGENASE/REDUCTASE"/>
    <property type="match status" value="1"/>
</dbReference>
<dbReference type="InterPro" id="IPR036291">
    <property type="entry name" value="NAD(P)-bd_dom_sf"/>
</dbReference>
<dbReference type="InterPro" id="IPR003560">
    <property type="entry name" value="DHB_DH"/>
</dbReference>
<dbReference type="Proteomes" id="UP001243846">
    <property type="component" value="Unassembled WGS sequence"/>
</dbReference>
<accession>A0ABT8DDZ4</accession>
<comment type="caution">
    <text evidence="2">The sequence shown here is derived from an EMBL/GenBank/DDBJ whole genome shotgun (WGS) entry which is preliminary data.</text>
</comment>
<evidence type="ECO:0000313" key="2">
    <source>
        <dbReference type="EMBL" id="MDN3714006.1"/>
    </source>
</evidence>
<evidence type="ECO:0000313" key="3">
    <source>
        <dbReference type="Proteomes" id="UP001243846"/>
    </source>
</evidence>
<reference evidence="3" key="1">
    <citation type="journal article" date="2019" name="Int. J. Syst. Evol. Microbiol.">
        <title>The Global Catalogue of Microorganisms (GCM) 10K type strain sequencing project: providing services to taxonomists for standard genome sequencing and annotation.</title>
        <authorList>
            <consortium name="The Broad Institute Genomics Platform"/>
            <consortium name="The Broad Institute Genome Sequencing Center for Infectious Disease"/>
            <person name="Wu L."/>
            <person name="Ma J."/>
        </authorList>
    </citation>
    <scope>NUCLEOTIDE SEQUENCE [LARGE SCALE GENOMIC DNA]</scope>
    <source>
        <strain evidence="3">CECT 8482</strain>
    </source>
</reference>
<name>A0ABT8DDZ4_9RHOB</name>
<dbReference type="EMBL" id="JAUFRC010000003">
    <property type="protein sequence ID" value="MDN3714006.1"/>
    <property type="molecule type" value="Genomic_DNA"/>
</dbReference>
<keyword evidence="3" id="KW-1185">Reference proteome</keyword>
<dbReference type="CDD" id="cd05233">
    <property type="entry name" value="SDR_c"/>
    <property type="match status" value="1"/>
</dbReference>
<sequence>MTGGAAGIGLAAARMLAARGAQVAIIDRDQSALDAADGFAASACADVRDTLAIRAAIGGVIGRLGGLDILVNCAGVDLEAPTADMSDEAWERVLDINLTGTMRICRAAYPALAASGGAGARRS</sequence>
<evidence type="ECO:0000256" key="1">
    <source>
        <dbReference type="ARBA" id="ARBA00023002"/>
    </source>
</evidence>
<dbReference type="Pfam" id="PF00106">
    <property type="entry name" value="adh_short"/>
    <property type="match status" value="1"/>
</dbReference>
<dbReference type="PANTHER" id="PTHR43658:SF8">
    <property type="entry name" value="17-BETA-HYDROXYSTEROID DEHYDROGENASE 14-RELATED"/>
    <property type="match status" value="1"/>
</dbReference>
<keyword evidence="1" id="KW-0560">Oxidoreductase</keyword>
<gene>
    <name evidence="2" type="ORF">QWZ10_23515</name>
</gene>
<dbReference type="SUPFAM" id="SSF51735">
    <property type="entry name" value="NAD(P)-binding Rossmann-fold domains"/>
    <property type="match status" value="1"/>
</dbReference>
<organism evidence="2 3">
    <name type="scientific">Paracoccus cavernae</name>
    <dbReference type="NCBI Taxonomy" id="1571207"/>
    <lineage>
        <taxon>Bacteria</taxon>
        <taxon>Pseudomonadati</taxon>
        <taxon>Pseudomonadota</taxon>
        <taxon>Alphaproteobacteria</taxon>
        <taxon>Rhodobacterales</taxon>
        <taxon>Paracoccaceae</taxon>
        <taxon>Paracoccus</taxon>
    </lineage>
</organism>
<dbReference type="Gene3D" id="3.40.50.720">
    <property type="entry name" value="NAD(P)-binding Rossmann-like Domain"/>
    <property type="match status" value="1"/>
</dbReference>
<dbReference type="InterPro" id="IPR002347">
    <property type="entry name" value="SDR_fam"/>
</dbReference>
<dbReference type="PRINTS" id="PR01397">
    <property type="entry name" value="DHBDHDRGNASE"/>
</dbReference>
<protein>
    <submittedName>
        <fullName evidence="2">SDR family NAD(P)-dependent oxidoreductase</fullName>
    </submittedName>
</protein>